<feature type="compositionally biased region" description="Basic and acidic residues" evidence="2">
    <location>
        <begin position="81"/>
        <end position="103"/>
    </location>
</feature>
<feature type="region of interest" description="Disordered" evidence="2">
    <location>
        <begin position="1"/>
        <end position="54"/>
    </location>
</feature>
<evidence type="ECO:0000256" key="1">
    <source>
        <dbReference type="ARBA" id="ARBA00022801"/>
    </source>
</evidence>
<feature type="region of interest" description="Disordered" evidence="2">
    <location>
        <begin position="160"/>
        <end position="179"/>
    </location>
</feature>
<gene>
    <name evidence="3" type="ORF">BWQ96_07758</name>
</gene>
<dbReference type="NCBIfam" id="TIGR02258">
    <property type="entry name" value="2_5_ligase"/>
    <property type="match status" value="1"/>
</dbReference>
<dbReference type="GO" id="GO:0004113">
    <property type="term" value="F:2',3'-cyclic-nucleotide 3'-phosphodiesterase activity"/>
    <property type="evidence" value="ECO:0007669"/>
    <property type="project" value="InterPro"/>
</dbReference>
<dbReference type="EMBL" id="NBIV01000160">
    <property type="protein sequence ID" value="PXF42496.1"/>
    <property type="molecule type" value="Genomic_DNA"/>
</dbReference>
<dbReference type="Proteomes" id="UP000247409">
    <property type="component" value="Unassembled WGS sequence"/>
</dbReference>
<comment type="caution">
    <text evidence="3">The sequence shown here is derived from an EMBL/GenBank/DDBJ whole genome shotgun (WGS) entry which is preliminary data.</text>
</comment>
<accession>A0A2V3IK73</accession>
<dbReference type="InterPro" id="IPR009097">
    <property type="entry name" value="Cyclic_Pdiesterase"/>
</dbReference>
<dbReference type="PANTHER" id="PTHR35561:SF1">
    <property type="entry name" value="RNA 2',3'-CYCLIC PHOSPHODIESTERASE"/>
    <property type="match status" value="1"/>
</dbReference>
<organism evidence="3 4">
    <name type="scientific">Gracilariopsis chorda</name>
    <dbReference type="NCBI Taxonomy" id="448386"/>
    <lineage>
        <taxon>Eukaryota</taxon>
        <taxon>Rhodophyta</taxon>
        <taxon>Florideophyceae</taxon>
        <taxon>Rhodymeniophycidae</taxon>
        <taxon>Gracilariales</taxon>
        <taxon>Gracilariaceae</taxon>
        <taxon>Gracilariopsis</taxon>
    </lineage>
</organism>
<evidence type="ECO:0000256" key="2">
    <source>
        <dbReference type="SAM" id="MobiDB-lite"/>
    </source>
</evidence>
<dbReference type="PANTHER" id="PTHR35561">
    <property type="entry name" value="RNA 2',3'-CYCLIC PHOSPHODIESTERASE"/>
    <property type="match status" value="1"/>
</dbReference>
<feature type="compositionally biased region" description="Basic and acidic residues" evidence="2">
    <location>
        <begin position="22"/>
        <end position="31"/>
    </location>
</feature>
<reference evidence="3 4" key="1">
    <citation type="journal article" date="2018" name="Mol. Biol. Evol.">
        <title>Analysis of the draft genome of the red seaweed Gracilariopsis chorda provides insights into genome size evolution in Rhodophyta.</title>
        <authorList>
            <person name="Lee J."/>
            <person name="Yang E.C."/>
            <person name="Graf L."/>
            <person name="Yang J.H."/>
            <person name="Qiu H."/>
            <person name="Zel Zion U."/>
            <person name="Chan C.X."/>
            <person name="Stephens T.G."/>
            <person name="Weber A.P.M."/>
            <person name="Boo G.H."/>
            <person name="Boo S.M."/>
            <person name="Kim K.M."/>
            <person name="Shin Y."/>
            <person name="Jung M."/>
            <person name="Lee S.J."/>
            <person name="Yim H.S."/>
            <person name="Lee J.H."/>
            <person name="Bhattacharya D."/>
            <person name="Yoon H.S."/>
        </authorList>
    </citation>
    <scope>NUCLEOTIDE SEQUENCE [LARGE SCALE GENOMIC DNA]</scope>
    <source>
        <strain evidence="3 4">SKKU-2015</strain>
        <tissue evidence="3">Whole body</tissue>
    </source>
</reference>
<dbReference type="GO" id="GO:0008664">
    <property type="term" value="F:RNA 2',3'-cyclic 3'-phosphodiesterase activity"/>
    <property type="evidence" value="ECO:0007669"/>
    <property type="project" value="InterPro"/>
</dbReference>
<sequence>MCSRNWPDSHFRRRRTYPSTYRDLDSPHDEETPAASNQQSAYPQRAPLDLNSASGGRFVNAQAEEDTWVIKPTRNEGANDGVRDLKRGNSDETVRDERGELARRAGGGYGQNAPFRGGPPYGSREDAGYGRNERRAAFRGGSAFGTRVGDEYGLYGANEKREHEDEGWRRRGGVEDRGGNRIERGLQKKVIVNEPRLFVAILVDDATRLHLCGLPISHIPKRRAADDKGYHLTLSFIGNANYSRVHSALQGVEADAFEVQVKGVGAFPSRKRPLTLWAGVAASRELERLQFMVREALVASGYKLDTRAYVPHITLAWVHNTQVGIEAGVEFLEMNKQFEANRFRVGEFVLMETLRAGSKESGTHGVYVVRERYGLRERGVRYRR</sequence>
<dbReference type="Gene3D" id="3.90.1140.10">
    <property type="entry name" value="Cyclic phosphodiesterase"/>
    <property type="match status" value="1"/>
</dbReference>
<keyword evidence="1" id="KW-0378">Hydrolase</keyword>
<keyword evidence="4" id="KW-1185">Reference proteome</keyword>
<evidence type="ECO:0000313" key="3">
    <source>
        <dbReference type="EMBL" id="PXF42496.1"/>
    </source>
</evidence>
<dbReference type="AlphaFoldDB" id="A0A2V3IK73"/>
<dbReference type="InterPro" id="IPR004175">
    <property type="entry name" value="RNA_CPDase"/>
</dbReference>
<feature type="region of interest" description="Disordered" evidence="2">
    <location>
        <begin position="73"/>
        <end position="128"/>
    </location>
</feature>
<protein>
    <submittedName>
        <fullName evidence="3">RNA 2',3'-cyclic phosphodiesterase</fullName>
    </submittedName>
</protein>
<evidence type="ECO:0000313" key="4">
    <source>
        <dbReference type="Proteomes" id="UP000247409"/>
    </source>
</evidence>
<dbReference type="SUPFAM" id="SSF55144">
    <property type="entry name" value="LigT-like"/>
    <property type="match status" value="1"/>
</dbReference>
<dbReference type="HAMAP" id="MF_01940">
    <property type="entry name" value="RNA_CPDase"/>
    <property type="match status" value="1"/>
</dbReference>
<proteinExistence type="inferred from homology"/>
<dbReference type="Pfam" id="PF13563">
    <property type="entry name" value="2_5_RNA_ligase2"/>
    <property type="match status" value="1"/>
</dbReference>
<name>A0A2V3IK73_9FLOR</name>